<dbReference type="PRINTS" id="PR00502">
    <property type="entry name" value="NUDIXFAMILY"/>
</dbReference>
<reference evidence="7 8" key="2">
    <citation type="submission" date="2019-07" db="EMBL/GenBank/DDBJ databases">
        <authorList>
            <person name="Huang Y."/>
        </authorList>
    </citation>
    <scope>NUCLEOTIDE SEQUENCE [LARGE SCALE GENOMIC DNA]</scope>
    <source>
        <strain evidence="7 8">HY188</strain>
    </source>
</reference>
<dbReference type="CDD" id="cd04685">
    <property type="entry name" value="NUDIX_Hydrolase"/>
    <property type="match status" value="1"/>
</dbReference>
<dbReference type="PROSITE" id="PS00893">
    <property type="entry name" value="NUDIX_BOX"/>
    <property type="match status" value="1"/>
</dbReference>
<evidence type="ECO:0000313" key="7">
    <source>
        <dbReference type="EMBL" id="QDQ97569.1"/>
    </source>
</evidence>
<dbReference type="PANTHER" id="PTHR43046:SF12">
    <property type="entry name" value="GDP-MANNOSE MANNOSYL HYDROLASE"/>
    <property type="match status" value="1"/>
</dbReference>
<dbReference type="Gene3D" id="3.90.79.10">
    <property type="entry name" value="Nucleoside Triphosphate Pyrophosphohydrolase"/>
    <property type="match status" value="1"/>
</dbReference>
<accession>A0A516X3A1</accession>
<dbReference type="InterPro" id="IPR020476">
    <property type="entry name" value="Nudix_hydrolase"/>
</dbReference>
<gene>
    <name evidence="7" type="ORF">FO059_09805</name>
</gene>
<keyword evidence="3 5" id="KW-0378">Hydrolase</keyword>
<dbReference type="Proteomes" id="UP000317344">
    <property type="component" value="Chromosome"/>
</dbReference>
<sequence length="389" mass="42001">MTISALTVTVVGLVVALLVLAALWAYGTANRLDRLHVRTDLAWQALDAALARRAVVVRSLSHDLEESAAGPGGRGEGDAVALMDLSLRAERADRDDRERAENALSRALAGVDPSAVRPVHAAELADADARVLIARRFHNDAVRDTRALQGRRLVRWLRLGGTAQMPAYFDITEESLRNAASADPGAGASAAFGGLSAGIAPVSGRISTERRSSVEGEPVVPAPAGTGNRVSARVLLVDDAARALLARGRDPHRSDAPFWFTFGGGVEAGESLREAAVRELWEETGLRVRPEELCGPIWRRLSLFPWDGAMMHSEEHFFVLRTEAFEPQPAARTELERDALLGHRWFSADELEDLAGSGVDVYPQDLAALLPDALECLGGARPREVRTIR</sequence>
<dbReference type="Pfam" id="PF00293">
    <property type="entry name" value="NUDIX"/>
    <property type="match status" value="1"/>
</dbReference>
<dbReference type="EMBL" id="CP041765">
    <property type="protein sequence ID" value="QDQ97569.1"/>
    <property type="molecule type" value="Genomic_DNA"/>
</dbReference>
<evidence type="ECO:0000259" key="6">
    <source>
        <dbReference type="PROSITE" id="PS51462"/>
    </source>
</evidence>
<feature type="domain" description="Nudix hydrolase" evidence="6">
    <location>
        <begin position="227"/>
        <end position="368"/>
    </location>
</feature>
<proteinExistence type="inferred from homology"/>
<evidence type="ECO:0000313" key="8">
    <source>
        <dbReference type="Proteomes" id="UP000317344"/>
    </source>
</evidence>
<comment type="similarity">
    <text evidence="2 5">Belongs to the Nudix hydrolase family.</text>
</comment>
<evidence type="ECO:0000256" key="3">
    <source>
        <dbReference type="ARBA" id="ARBA00022801"/>
    </source>
</evidence>
<dbReference type="PANTHER" id="PTHR43046">
    <property type="entry name" value="GDP-MANNOSE MANNOSYL HYDROLASE"/>
    <property type="match status" value="1"/>
</dbReference>
<dbReference type="OrthoDB" id="3214694at2"/>
<comment type="cofactor">
    <cofactor evidence="1">
        <name>Mg(2+)</name>
        <dbReference type="ChEBI" id="CHEBI:18420"/>
    </cofactor>
</comment>
<evidence type="ECO:0000256" key="1">
    <source>
        <dbReference type="ARBA" id="ARBA00001946"/>
    </source>
</evidence>
<name>A0A516X3A1_9ACTN</name>
<dbReference type="InterPro" id="IPR020084">
    <property type="entry name" value="NUDIX_hydrolase_CS"/>
</dbReference>
<protein>
    <submittedName>
        <fullName evidence="7">NUDIX domain-containing protein</fullName>
    </submittedName>
</protein>
<reference evidence="7 8" key="1">
    <citation type="submission" date="2019-07" db="EMBL/GenBank/DDBJ databases">
        <title>Tomitella cavernea sp. nov., an actinomycete isolated from soil.</title>
        <authorList>
            <person name="Cheng J."/>
        </authorList>
    </citation>
    <scope>NUCLEOTIDE SEQUENCE [LARGE SCALE GENOMIC DNA]</scope>
    <source>
        <strain evidence="7 8">HY188</strain>
    </source>
</reference>
<dbReference type="InterPro" id="IPR000086">
    <property type="entry name" value="NUDIX_hydrolase_dom"/>
</dbReference>
<dbReference type="GO" id="GO:0016787">
    <property type="term" value="F:hydrolase activity"/>
    <property type="evidence" value="ECO:0007669"/>
    <property type="project" value="UniProtKB-KW"/>
</dbReference>
<evidence type="ECO:0000256" key="2">
    <source>
        <dbReference type="ARBA" id="ARBA00005582"/>
    </source>
</evidence>
<evidence type="ECO:0000256" key="4">
    <source>
        <dbReference type="ARBA" id="ARBA00022842"/>
    </source>
</evidence>
<dbReference type="KEGG" id="toy:FO059_09805"/>
<dbReference type="RefSeq" id="WP_143908384.1">
    <property type="nucleotide sequence ID" value="NZ_CP041765.1"/>
</dbReference>
<dbReference type="AlphaFoldDB" id="A0A516X3A1"/>
<organism evidence="7 8">
    <name type="scientific">Tomitella fengzijianii</name>
    <dbReference type="NCBI Taxonomy" id="2597660"/>
    <lineage>
        <taxon>Bacteria</taxon>
        <taxon>Bacillati</taxon>
        <taxon>Actinomycetota</taxon>
        <taxon>Actinomycetes</taxon>
        <taxon>Mycobacteriales</taxon>
        <taxon>Tomitella</taxon>
    </lineage>
</organism>
<keyword evidence="8" id="KW-1185">Reference proteome</keyword>
<keyword evidence="4" id="KW-0460">Magnesium</keyword>
<evidence type="ECO:0000256" key="5">
    <source>
        <dbReference type="RuleBase" id="RU003476"/>
    </source>
</evidence>
<dbReference type="PROSITE" id="PS51462">
    <property type="entry name" value="NUDIX"/>
    <property type="match status" value="1"/>
</dbReference>
<dbReference type="InterPro" id="IPR015797">
    <property type="entry name" value="NUDIX_hydrolase-like_dom_sf"/>
</dbReference>
<dbReference type="SUPFAM" id="SSF55811">
    <property type="entry name" value="Nudix"/>
    <property type="match status" value="1"/>
</dbReference>